<feature type="domain" description="DinB-like" evidence="1">
    <location>
        <begin position="32"/>
        <end position="165"/>
    </location>
</feature>
<sequence>MKKRPEFKEYNPFFATYIGLVSEGDIEHIISEQIKRTVELLKGLTVEQAHFRYAPDKWTIKEVIGHITDTERIMAYRLLSIARGEKVALPGFNEESYVLHSAFNQLSVEELLENLEAVRHSTALLLKSLHEDAWQRTGNANGSEVTVRALAYIIAGHELHHRNIIQERYMGAENYPQT</sequence>
<dbReference type="OrthoDB" id="9793216at2"/>
<evidence type="ECO:0000313" key="2">
    <source>
        <dbReference type="EMBL" id="KQL52661.1"/>
    </source>
</evidence>
<dbReference type="Pfam" id="PF12867">
    <property type="entry name" value="DinB_2"/>
    <property type="match status" value="1"/>
</dbReference>
<protein>
    <submittedName>
        <fullName evidence="2">Damage-inducible protein DinB</fullName>
    </submittedName>
</protein>
<dbReference type="Gene3D" id="1.20.120.450">
    <property type="entry name" value="dinb family like domain"/>
    <property type="match status" value="1"/>
</dbReference>
<organism evidence="2 3">
    <name type="scientific">Heyndrickxia shackletonii</name>
    <dbReference type="NCBI Taxonomy" id="157838"/>
    <lineage>
        <taxon>Bacteria</taxon>
        <taxon>Bacillati</taxon>
        <taxon>Bacillota</taxon>
        <taxon>Bacilli</taxon>
        <taxon>Bacillales</taxon>
        <taxon>Bacillaceae</taxon>
        <taxon>Heyndrickxia</taxon>
    </lineage>
</organism>
<name>A0A0Q3WVE6_9BACI</name>
<dbReference type="PATRIC" id="fig|157838.3.peg.747"/>
<dbReference type="InterPro" id="IPR034660">
    <property type="entry name" value="DinB/YfiT-like"/>
</dbReference>
<evidence type="ECO:0000313" key="3">
    <source>
        <dbReference type="Proteomes" id="UP000051888"/>
    </source>
</evidence>
<proteinExistence type="predicted"/>
<dbReference type="EMBL" id="LJJC01000004">
    <property type="protein sequence ID" value="KQL52661.1"/>
    <property type="molecule type" value="Genomic_DNA"/>
</dbReference>
<dbReference type="AlphaFoldDB" id="A0A0Q3WVE6"/>
<gene>
    <name evidence="2" type="ORF">AN964_03365</name>
</gene>
<comment type="caution">
    <text evidence="2">The sequence shown here is derived from an EMBL/GenBank/DDBJ whole genome shotgun (WGS) entry which is preliminary data.</text>
</comment>
<evidence type="ECO:0000259" key="1">
    <source>
        <dbReference type="Pfam" id="PF12867"/>
    </source>
</evidence>
<reference evidence="2 3" key="1">
    <citation type="submission" date="2015-09" db="EMBL/GenBank/DDBJ databases">
        <title>Genome sequencing project for genomic taxonomy and phylogenomics of Bacillus-like bacteria.</title>
        <authorList>
            <person name="Liu B."/>
            <person name="Wang J."/>
            <person name="Zhu Y."/>
            <person name="Liu G."/>
            <person name="Chen Q."/>
            <person name="Chen Z."/>
            <person name="Lan J."/>
            <person name="Che J."/>
            <person name="Ge C."/>
            <person name="Shi H."/>
            <person name="Pan Z."/>
            <person name="Liu X."/>
        </authorList>
    </citation>
    <scope>NUCLEOTIDE SEQUENCE [LARGE SCALE GENOMIC DNA]</scope>
    <source>
        <strain evidence="2 3">LMG 18435</strain>
    </source>
</reference>
<dbReference type="RefSeq" id="WP_055738360.1">
    <property type="nucleotide sequence ID" value="NZ_JAAIWL010000046.1"/>
</dbReference>
<accession>A0A0Q3WVE6</accession>
<dbReference type="Proteomes" id="UP000051888">
    <property type="component" value="Unassembled WGS sequence"/>
</dbReference>
<dbReference type="SUPFAM" id="SSF109854">
    <property type="entry name" value="DinB/YfiT-like putative metalloenzymes"/>
    <property type="match status" value="1"/>
</dbReference>
<dbReference type="STRING" id="157838.AN964_03365"/>
<keyword evidence="3" id="KW-1185">Reference proteome</keyword>
<dbReference type="InterPro" id="IPR024775">
    <property type="entry name" value="DinB-like"/>
</dbReference>